<feature type="transmembrane region" description="Helical" evidence="9">
    <location>
        <begin position="21"/>
        <end position="39"/>
    </location>
</feature>
<keyword evidence="3" id="KW-1003">Cell membrane</keyword>
<gene>
    <name evidence="12" type="ORF">H8695_01375</name>
</gene>
<dbReference type="SUPFAM" id="SSF52540">
    <property type="entry name" value="P-loop containing nucleoside triphosphate hydrolases"/>
    <property type="match status" value="1"/>
</dbReference>
<dbReference type="SUPFAM" id="SSF90123">
    <property type="entry name" value="ABC transporter transmembrane region"/>
    <property type="match status" value="1"/>
</dbReference>
<sequence>MRGKQGGRWRFLYECSAGFGKYFVFALAATVGAILFSFLTPQIVRVTVDSVIDSEPFALPGFLVRLLEACGGREALRRNLWVLALLSMGCAAFAGLFNFARRYNTYKAAESVAKRMRDSLFAHIQRLPFDWHMKNQTGDIIQRCTSDVETVRVFLASQMMELVRTVLLVVLAFVLMVKIHLGLSLLALAFMPFIALYTITFYQKFGNRFLVADEAEGKLTSVAQENLTGVRVVKAFGRESYELDKFRRQNDVFTNLWLKLGNLLSVFWGLGDFITAFQTMVILVASVWVVVGGGLTLGAALTFATYNSMLIWPVRNLGRILSEMSKSGVSLGRLKEIMDAREESPQPPREVDFGGEIRFEHVTFAYDGETPVLKDVSFSIPGGGTLGILGGTGSGKSTLMHLLTRLYDIRPDCGRITIGGVDIRDIDRDTLRRNIGLVLQEPFLFSRTIRENIAATRPGESMEAVRATARIASVDEEILSFADGYDTVVGERGVTLSGGQRQRVAIARTLMQDSPVMVFDDSLSAVDAGTDQKIRSALFASTGKKTVFIISHRITTLMHADHILVLQDGRVSEQGTHGELVEACGIYRKIYDMQRSVESSAAEGEEGAL</sequence>
<dbReference type="InterPro" id="IPR017871">
    <property type="entry name" value="ABC_transporter-like_CS"/>
</dbReference>
<dbReference type="InterPro" id="IPR027417">
    <property type="entry name" value="P-loop_NTPase"/>
</dbReference>
<evidence type="ECO:0000256" key="5">
    <source>
        <dbReference type="ARBA" id="ARBA00022741"/>
    </source>
</evidence>
<keyword evidence="7 9" id="KW-1133">Transmembrane helix</keyword>
<feature type="transmembrane region" description="Helical" evidence="9">
    <location>
        <begin position="185"/>
        <end position="202"/>
    </location>
</feature>
<feature type="transmembrane region" description="Helical" evidence="9">
    <location>
        <begin position="80"/>
        <end position="100"/>
    </location>
</feature>
<comment type="subcellular location">
    <subcellularLocation>
        <location evidence="1">Cell membrane</location>
        <topology evidence="1">Multi-pass membrane protein</topology>
    </subcellularLocation>
</comment>
<name>A0A926DCJ8_9FIRM</name>
<dbReference type="Pfam" id="PF00664">
    <property type="entry name" value="ABC_membrane"/>
    <property type="match status" value="1"/>
</dbReference>
<feature type="domain" description="ABC transporter" evidence="10">
    <location>
        <begin position="357"/>
        <end position="593"/>
    </location>
</feature>
<evidence type="ECO:0000313" key="13">
    <source>
        <dbReference type="Proteomes" id="UP000620366"/>
    </source>
</evidence>
<keyword evidence="8 9" id="KW-0472">Membrane</keyword>
<comment type="caution">
    <text evidence="12">The sequence shown here is derived from an EMBL/GenBank/DDBJ whole genome shotgun (WGS) entry which is preliminary data.</text>
</comment>
<evidence type="ECO:0000256" key="9">
    <source>
        <dbReference type="SAM" id="Phobius"/>
    </source>
</evidence>
<keyword evidence="13" id="KW-1185">Reference proteome</keyword>
<proteinExistence type="predicted"/>
<dbReference type="SMART" id="SM00382">
    <property type="entry name" value="AAA"/>
    <property type="match status" value="1"/>
</dbReference>
<dbReference type="InterPro" id="IPR011527">
    <property type="entry name" value="ABC1_TM_dom"/>
</dbReference>
<dbReference type="PROSITE" id="PS50893">
    <property type="entry name" value="ABC_TRANSPORTER_2"/>
    <property type="match status" value="1"/>
</dbReference>
<dbReference type="PROSITE" id="PS00211">
    <property type="entry name" value="ABC_TRANSPORTER_1"/>
    <property type="match status" value="1"/>
</dbReference>
<dbReference type="GO" id="GO:0005886">
    <property type="term" value="C:plasma membrane"/>
    <property type="evidence" value="ECO:0007669"/>
    <property type="project" value="UniProtKB-SubCell"/>
</dbReference>
<evidence type="ECO:0000256" key="1">
    <source>
        <dbReference type="ARBA" id="ARBA00004651"/>
    </source>
</evidence>
<dbReference type="EMBL" id="JACRSP010000001">
    <property type="protein sequence ID" value="MBC8535347.1"/>
    <property type="molecule type" value="Genomic_DNA"/>
</dbReference>
<dbReference type="InterPro" id="IPR039421">
    <property type="entry name" value="Type_1_exporter"/>
</dbReference>
<evidence type="ECO:0000256" key="3">
    <source>
        <dbReference type="ARBA" id="ARBA00022475"/>
    </source>
</evidence>
<protein>
    <submittedName>
        <fullName evidence="12">ABC transporter ATP-binding protein</fullName>
    </submittedName>
</protein>
<reference evidence="12" key="1">
    <citation type="submission" date="2020-08" db="EMBL/GenBank/DDBJ databases">
        <title>Genome public.</title>
        <authorList>
            <person name="Liu C."/>
            <person name="Sun Q."/>
        </authorList>
    </citation>
    <scope>NUCLEOTIDE SEQUENCE</scope>
    <source>
        <strain evidence="12">BX7</strain>
    </source>
</reference>
<dbReference type="PROSITE" id="PS50929">
    <property type="entry name" value="ABC_TM1F"/>
    <property type="match status" value="1"/>
</dbReference>
<dbReference type="InterPro" id="IPR003439">
    <property type="entry name" value="ABC_transporter-like_ATP-bd"/>
</dbReference>
<accession>A0A926DCJ8</accession>
<dbReference type="Gene3D" id="3.40.50.300">
    <property type="entry name" value="P-loop containing nucleotide triphosphate hydrolases"/>
    <property type="match status" value="1"/>
</dbReference>
<evidence type="ECO:0000256" key="2">
    <source>
        <dbReference type="ARBA" id="ARBA00022448"/>
    </source>
</evidence>
<evidence type="ECO:0000313" key="12">
    <source>
        <dbReference type="EMBL" id="MBC8535347.1"/>
    </source>
</evidence>
<evidence type="ECO:0000256" key="8">
    <source>
        <dbReference type="ARBA" id="ARBA00023136"/>
    </source>
</evidence>
<dbReference type="PANTHER" id="PTHR43394">
    <property type="entry name" value="ATP-DEPENDENT PERMEASE MDL1, MITOCHONDRIAL"/>
    <property type="match status" value="1"/>
</dbReference>
<dbReference type="AlphaFoldDB" id="A0A926DCJ8"/>
<dbReference type="Pfam" id="PF00005">
    <property type="entry name" value="ABC_tran"/>
    <property type="match status" value="1"/>
</dbReference>
<dbReference type="Gene3D" id="1.20.1560.10">
    <property type="entry name" value="ABC transporter type 1, transmembrane domain"/>
    <property type="match status" value="1"/>
</dbReference>
<dbReference type="PANTHER" id="PTHR43394:SF1">
    <property type="entry name" value="ATP-BINDING CASSETTE SUB-FAMILY B MEMBER 10, MITOCHONDRIAL"/>
    <property type="match status" value="1"/>
</dbReference>
<evidence type="ECO:0000256" key="7">
    <source>
        <dbReference type="ARBA" id="ARBA00022989"/>
    </source>
</evidence>
<keyword evidence="4 9" id="KW-0812">Transmembrane</keyword>
<evidence type="ECO:0000259" key="11">
    <source>
        <dbReference type="PROSITE" id="PS50929"/>
    </source>
</evidence>
<organism evidence="12 13">
    <name type="scientific">Feifania hominis</name>
    <dbReference type="NCBI Taxonomy" id="2763660"/>
    <lineage>
        <taxon>Bacteria</taxon>
        <taxon>Bacillati</taxon>
        <taxon>Bacillota</taxon>
        <taxon>Clostridia</taxon>
        <taxon>Eubacteriales</taxon>
        <taxon>Feifaniaceae</taxon>
        <taxon>Feifania</taxon>
    </lineage>
</organism>
<feature type="transmembrane region" description="Helical" evidence="9">
    <location>
        <begin position="162"/>
        <end position="179"/>
    </location>
</feature>
<evidence type="ECO:0000256" key="4">
    <source>
        <dbReference type="ARBA" id="ARBA00022692"/>
    </source>
</evidence>
<keyword evidence="5" id="KW-0547">Nucleotide-binding</keyword>
<keyword evidence="6 12" id="KW-0067">ATP-binding</keyword>
<dbReference type="GO" id="GO:0015421">
    <property type="term" value="F:ABC-type oligopeptide transporter activity"/>
    <property type="evidence" value="ECO:0007669"/>
    <property type="project" value="TreeGrafter"/>
</dbReference>
<dbReference type="RefSeq" id="WP_249299015.1">
    <property type="nucleotide sequence ID" value="NZ_JACRSP010000001.1"/>
</dbReference>
<evidence type="ECO:0000259" key="10">
    <source>
        <dbReference type="PROSITE" id="PS50893"/>
    </source>
</evidence>
<dbReference type="Proteomes" id="UP000620366">
    <property type="component" value="Unassembled WGS sequence"/>
</dbReference>
<dbReference type="InterPro" id="IPR003593">
    <property type="entry name" value="AAA+_ATPase"/>
</dbReference>
<feature type="domain" description="ABC transmembrane type-1" evidence="11">
    <location>
        <begin position="24"/>
        <end position="326"/>
    </location>
</feature>
<dbReference type="InterPro" id="IPR036640">
    <property type="entry name" value="ABC1_TM_sf"/>
</dbReference>
<evidence type="ECO:0000256" key="6">
    <source>
        <dbReference type="ARBA" id="ARBA00022840"/>
    </source>
</evidence>
<dbReference type="FunFam" id="3.40.50.300:FF:000221">
    <property type="entry name" value="Multidrug ABC transporter ATP-binding protein"/>
    <property type="match status" value="1"/>
</dbReference>
<dbReference type="CDD" id="cd18542">
    <property type="entry name" value="ABC_6TM_YknU_like"/>
    <property type="match status" value="1"/>
</dbReference>
<keyword evidence="2" id="KW-0813">Transport</keyword>
<dbReference type="GO" id="GO:0005524">
    <property type="term" value="F:ATP binding"/>
    <property type="evidence" value="ECO:0007669"/>
    <property type="project" value="UniProtKB-KW"/>
</dbReference>
<dbReference type="GO" id="GO:0016887">
    <property type="term" value="F:ATP hydrolysis activity"/>
    <property type="evidence" value="ECO:0007669"/>
    <property type="project" value="InterPro"/>
</dbReference>
<feature type="transmembrane region" description="Helical" evidence="9">
    <location>
        <begin position="280"/>
        <end position="306"/>
    </location>
</feature>